<dbReference type="InterPro" id="IPR006206">
    <property type="entry name" value="Mevalonate/galactokinase"/>
</dbReference>
<dbReference type="SUPFAM" id="SSF55060">
    <property type="entry name" value="GHMP Kinase, C-terminal domain"/>
    <property type="match status" value="1"/>
</dbReference>
<dbReference type="PRINTS" id="PR00959">
    <property type="entry name" value="MEVGALKINASE"/>
</dbReference>
<dbReference type="PIRSF" id="PIRSF000530">
    <property type="entry name" value="Galactokinase"/>
    <property type="match status" value="1"/>
</dbReference>
<dbReference type="InterPro" id="IPR006204">
    <property type="entry name" value="GHMP_kinase_N_dom"/>
</dbReference>
<dbReference type="EC" id="2.7.1.6" evidence="7"/>
<evidence type="ECO:0000313" key="11">
    <source>
        <dbReference type="EMBL" id="MFC3689364.1"/>
    </source>
</evidence>
<dbReference type="InterPro" id="IPR014721">
    <property type="entry name" value="Ribsml_uS5_D2-typ_fold_subgr"/>
</dbReference>
<dbReference type="NCBIfam" id="TIGR00131">
    <property type="entry name" value="gal_kin"/>
    <property type="match status" value="1"/>
</dbReference>
<evidence type="ECO:0000256" key="3">
    <source>
        <dbReference type="ARBA" id="ARBA00022741"/>
    </source>
</evidence>
<evidence type="ECO:0000256" key="6">
    <source>
        <dbReference type="ARBA" id="ARBA00023144"/>
    </source>
</evidence>
<dbReference type="Pfam" id="PF00288">
    <property type="entry name" value="GHMP_kinases_N"/>
    <property type="match status" value="1"/>
</dbReference>
<keyword evidence="6" id="KW-0119">Carbohydrate metabolism</keyword>
<dbReference type="Gene3D" id="3.30.70.890">
    <property type="entry name" value="GHMP kinase, C-terminal domain"/>
    <property type="match status" value="1"/>
</dbReference>
<feature type="domain" description="Galactokinase N-terminal" evidence="10">
    <location>
        <begin position="22"/>
        <end position="70"/>
    </location>
</feature>
<feature type="domain" description="GHMP kinase C-terminal" evidence="9">
    <location>
        <begin position="302"/>
        <end position="380"/>
    </location>
</feature>
<dbReference type="InterPro" id="IPR019539">
    <property type="entry name" value="GalKase_N"/>
</dbReference>
<evidence type="ECO:0000259" key="10">
    <source>
        <dbReference type="Pfam" id="PF10509"/>
    </source>
</evidence>
<dbReference type="Proteomes" id="UP001595685">
    <property type="component" value="Unassembled WGS sequence"/>
</dbReference>
<dbReference type="PANTHER" id="PTHR10457">
    <property type="entry name" value="MEVALONATE KINASE/GALACTOKINASE"/>
    <property type="match status" value="1"/>
</dbReference>
<evidence type="ECO:0000256" key="1">
    <source>
        <dbReference type="ARBA" id="ARBA00006566"/>
    </source>
</evidence>
<evidence type="ECO:0000259" key="9">
    <source>
        <dbReference type="Pfam" id="PF08544"/>
    </source>
</evidence>
<dbReference type="PANTHER" id="PTHR10457:SF7">
    <property type="entry name" value="GALACTOKINASE-RELATED"/>
    <property type="match status" value="1"/>
</dbReference>
<dbReference type="Pfam" id="PF10509">
    <property type="entry name" value="GalKase_gal_bdg"/>
    <property type="match status" value="1"/>
</dbReference>
<dbReference type="PROSITE" id="PS00627">
    <property type="entry name" value="GHMP_KINASES_ATP"/>
    <property type="match status" value="1"/>
</dbReference>
<keyword evidence="4" id="KW-0418">Kinase</keyword>
<dbReference type="PRINTS" id="PR00473">
    <property type="entry name" value="GALCTOKINASE"/>
</dbReference>
<dbReference type="RefSeq" id="WP_340293849.1">
    <property type="nucleotide sequence ID" value="NZ_JBBEOI010000125.1"/>
</dbReference>
<comment type="similarity">
    <text evidence="1">Belongs to the GHMP kinase family. GalK subfamily.</text>
</comment>
<keyword evidence="5" id="KW-0067">ATP-binding</keyword>
<keyword evidence="2 11" id="KW-0808">Transferase</keyword>
<dbReference type="InterPro" id="IPR000705">
    <property type="entry name" value="Galactokinase"/>
</dbReference>
<dbReference type="InterPro" id="IPR036554">
    <property type="entry name" value="GHMP_kinase_C_sf"/>
</dbReference>
<organism evidence="11 12">
    <name type="scientific">Aquipuribacter hungaricus</name>
    <dbReference type="NCBI Taxonomy" id="545624"/>
    <lineage>
        <taxon>Bacteria</taxon>
        <taxon>Bacillati</taxon>
        <taxon>Actinomycetota</taxon>
        <taxon>Actinomycetes</taxon>
        <taxon>Micrococcales</taxon>
        <taxon>Intrasporangiaceae</taxon>
        <taxon>Aquipuribacter</taxon>
    </lineage>
</organism>
<evidence type="ECO:0000259" key="8">
    <source>
        <dbReference type="Pfam" id="PF00288"/>
    </source>
</evidence>
<protein>
    <recommendedName>
        <fullName evidence="7">Galactokinase</fullName>
        <ecNumber evidence="7">2.7.1.6</ecNumber>
    </recommendedName>
</protein>
<dbReference type="SUPFAM" id="SSF54211">
    <property type="entry name" value="Ribosomal protein S5 domain 2-like"/>
    <property type="match status" value="1"/>
</dbReference>
<keyword evidence="6" id="KW-0299">Galactose metabolism</keyword>
<evidence type="ECO:0000313" key="12">
    <source>
        <dbReference type="Proteomes" id="UP001595685"/>
    </source>
</evidence>
<reference evidence="12" key="1">
    <citation type="journal article" date="2019" name="Int. J. Syst. Evol. Microbiol.">
        <title>The Global Catalogue of Microorganisms (GCM) 10K type strain sequencing project: providing services to taxonomists for standard genome sequencing and annotation.</title>
        <authorList>
            <consortium name="The Broad Institute Genomics Platform"/>
            <consortium name="The Broad Institute Genome Sequencing Center for Infectious Disease"/>
            <person name="Wu L."/>
            <person name="Ma J."/>
        </authorList>
    </citation>
    <scope>NUCLEOTIDE SEQUENCE [LARGE SCALE GENOMIC DNA]</scope>
    <source>
        <strain evidence="12">NCAIM B.02333</strain>
    </source>
</reference>
<comment type="caution">
    <text evidence="11">The sequence shown here is derived from an EMBL/GenBank/DDBJ whole genome shotgun (WGS) entry which is preliminary data.</text>
</comment>
<dbReference type="Gene3D" id="3.30.230.10">
    <property type="match status" value="1"/>
</dbReference>
<keyword evidence="12" id="KW-1185">Reference proteome</keyword>
<gene>
    <name evidence="11" type="primary">galK</name>
    <name evidence="11" type="ORF">ACFOLH_13525</name>
</gene>
<dbReference type="EMBL" id="JBHRWW010000009">
    <property type="protein sequence ID" value="MFC3689364.1"/>
    <property type="molecule type" value="Genomic_DNA"/>
</dbReference>
<dbReference type="InterPro" id="IPR013750">
    <property type="entry name" value="GHMP_kinase_C_dom"/>
</dbReference>
<sequence length="403" mass="41282">MSAPDLVPAADPAEHLATVTDAFRELAGTAPEGVWAAPGRVNLVGEHLDYNGGPVLPFAIEHRGLVAARRRDDGRWRLVSRQDDAVWEGGADDLVPGTVPGWAGYAAGVLWALREAGHDVPGLDLVVDGRVPVGAGLSSSASLTSGVAVAVADLAGLPGAEQEDGPGRRALAAACVRAENEFAGAPTGGMDQAVVLRARAGHALLLDCTTFDAEDVPLPLGGDEAAELLVVDTRAHHSLVDGRYGGRRTACETAAARLGVQRLAGITPDELPDVLARLDDEELERVVRHVVTETERVGLVAALLRQGRLDATGPHLLASHASMRDDFQISVPELDLVVTAAVDAGALGARMTGGGFGGSAVVLTPAGTSEQVGAAVHEAFLAAGHGPPGLLPATATGGAHRVR</sequence>
<dbReference type="InterPro" id="IPR020568">
    <property type="entry name" value="Ribosomal_Su5_D2-typ_SF"/>
</dbReference>
<dbReference type="Pfam" id="PF08544">
    <property type="entry name" value="GHMP_kinases_C"/>
    <property type="match status" value="1"/>
</dbReference>
<evidence type="ECO:0000256" key="7">
    <source>
        <dbReference type="NCBIfam" id="TIGR00131"/>
    </source>
</evidence>
<dbReference type="InterPro" id="IPR006203">
    <property type="entry name" value="GHMP_knse_ATP-bd_CS"/>
</dbReference>
<evidence type="ECO:0000256" key="4">
    <source>
        <dbReference type="ARBA" id="ARBA00022777"/>
    </source>
</evidence>
<dbReference type="GO" id="GO:0004335">
    <property type="term" value="F:galactokinase activity"/>
    <property type="evidence" value="ECO:0007669"/>
    <property type="project" value="UniProtKB-EC"/>
</dbReference>
<proteinExistence type="inferred from homology"/>
<evidence type="ECO:0000256" key="2">
    <source>
        <dbReference type="ARBA" id="ARBA00022679"/>
    </source>
</evidence>
<keyword evidence="3" id="KW-0547">Nucleotide-binding</keyword>
<name>A0ABV7WHU9_9MICO</name>
<feature type="domain" description="GHMP kinase N-terminal" evidence="8">
    <location>
        <begin position="105"/>
        <end position="196"/>
    </location>
</feature>
<evidence type="ECO:0000256" key="5">
    <source>
        <dbReference type="ARBA" id="ARBA00022840"/>
    </source>
</evidence>
<accession>A0ABV7WHU9</accession>